<gene>
    <name evidence="1" type="ORF">ACFFLM_02690</name>
</gene>
<organism evidence="1 2">
    <name type="scientific">Deinococcus oregonensis</name>
    <dbReference type="NCBI Taxonomy" id="1805970"/>
    <lineage>
        <taxon>Bacteria</taxon>
        <taxon>Thermotogati</taxon>
        <taxon>Deinococcota</taxon>
        <taxon>Deinococci</taxon>
        <taxon>Deinococcales</taxon>
        <taxon>Deinococcaceae</taxon>
        <taxon>Deinococcus</taxon>
    </lineage>
</organism>
<keyword evidence="2" id="KW-1185">Reference proteome</keyword>
<sequence>MPHTYWNAGAGELHQTVTLEPALQHERFFESVYGLAAEGFTPERRTFKNALLGAGLVVEHHTWLAEVPMTLQRVVFPPLAALARMLGFRVWKPEFTGSPASQPDSSSLR</sequence>
<comment type="caution">
    <text evidence="1">The sequence shown here is derived from an EMBL/GenBank/DDBJ whole genome shotgun (WGS) entry which is preliminary data.</text>
</comment>
<dbReference type="Proteomes" id="UP001589733">
    <property type="component" value="Unassembled WGS sequence"/>
</dbReference>
<protein>
    <submittedName>
        <fullName evidence="1">Uncharacterized protein</fullName>
    </submittedName>
</protein>
<reference evidence="1 2" key="1">
    <citation type="submission" date="2024-09" db="EMBL/GenBank/DDBJ databases">
        <authorList>
            <person name="Sun Q."/>
            <person name="Mori K."/>
        </authorList>
    </citation>
    <scope>NUCLEOTIDE SEQUENCE [LARGE SCALE GENOMIC DNA]</scope>
    <source>
        <strain evidence="1 2">JCM 13503</strain>
    </source>
</reference>
<dbReference type="EMBL" id="JBHLYR010000010">
    <property type="protein sequence ID" value="MFB9990890.1"/>
    <property type="molecule type" value="Genomic_DNA"/>
</dbReference>
<evidence type="ECO:0000313" key="1">
    <source>
        <dbReference type="EMBL" id="MFB9990890.1"/>
    </source>
</evidence>
<dbReference type="RefSeq" id="WP_380005284.1">
    <property type="nucleotide sequence ID" value="NZ_JBHLYR010000010.1"/>
</dbReference>
<name>A0ABV6AVZ1_9DEIO</name>
<proteinExistence type="predicted"/>
<evidence type="ECO:0000313" key="2">
    <source>
        <dbReference type="Proteomes" id="UP001589733"/>
    </source>
</evidence>
<accession>A0ABV6AVZ1</accession>